<dbReference type="EnsemblMetazoa" id="XM_020001052.1">
    <property type="protein sequence ID" value="XP_019856611.1"/>
    <property type="gene ID" value="LOC109585105"/>
</dbReference>
<dbReference type="Proteomes" id="UP000007879">
    <property type="component" value="Unassembled WGS sequence"/>
</dbReference>
<reference evidence="1" key="2">
    <citation type="submission" date="2024-06" db="UniProtKB">
        <authorList>
            <consortium name="EnsemblMetazoa"/>
        </authorList>
    </citation>
    <scope>IDENTIFICATION</scope>
</reference>
<evidence type="ECO:0008006" key="3">
    <source>
        <dbReference type="Google" id="ProtNLM"/>
    </source>
</evidence>
<dbReference type="RefSeq" id="XP_019856611.1">
    <property type="nucleotide sequence ID" value="XM_020001052.1"/>
</dbReference>
<reference evidence="2" key="1">
    <citation type="journal article" date="2010" name="Nature">
        <title>The Amphimedon queenslandica genome and the evolution of animal complexity.</title>
        <authorList>
            <person name="Srivastava M."/>
            <person name="Simakov O."/>
            <person name="Chapman J."/>
            <person name="Fahey B."/>
            <person name="Gauthier M.E."/>
            <person name="Mitros T."/>
            <person name="Richards G.S."/>
            <person name="Conaco C."/>
            <person name="Dacre M."/>
            <person name="Hellsten U."/>
            <person name="Larroux C."/>
            <person name="Putnam N.H."/>
            <person name="Stanke M."/>
            <person name="Adamska M."/>
            <person name="Darling A."/>
            <person name="Degnan S.M."/>
            <person name="Oakley T.H."/>
            <person name="Plachetzki D.C."/>
            <person name="Zhai Y."/>
            <person name="Adamski M."/>
            <person name="Calcino A."/>
            <person name="Cummins S.F."/>
            <person name="Goodstein D.M."/>
            <person name="Harris C."/>
            <person name="Jackson D.J."/>
            <person name="Leys S.P."/>
            <person name="Shu S."/>
            <person name="Woodcroft B.J."/>
            <person name="Vervoort M."/>
            <person name="Kosik K.S."/>
            <person name="Manning G."/>
            <person name="Degnan B.M."/>
            <person name="Rokhsar D.S."/>
        </authorList>
    </citation>
    <scope>NUCLEOTIDE SEQUENCE [LARGE SCALE GENOMIC DNA]</scope>
</reference>
<dbReference type="AlphaFoldDB" id="A0AAN0JII3"/>
<name>A0AAN0JII3_AMPQE</name>
<dbReference type="GeneID" id="109585105"/>
<proteinExistence type="predicted"/>
<evidence type="ECO:0000313" key="2">
    <source>
        <dbReference type="Proteomes" id="UP000007879"/>
    </source>
</evidence>
<evidence type="ECO:0000313" key="1">
    <source>
        <dbReference type="EnsemblMetazoa" id="XP_019856611.1"/>
    </source>
</evidence>
<dbReference type="KEGG" id="aqu:109585105"/>
<sequence length="817" mass="93322">MSKSNRATASATADEIVDEPYLYISPLEETGDDYPDLRCLVSNIQGKNEDQPRRSLPVFGDFGSCDEREEFTLTPKVLTNHLLNPSIKVKISPMLLITGGLPNSSKTTALRCLVRNVDVPVTGLKEGDAIGFCEIFAARNLISNSILLAPPDRNKGYPSVLYAGVESMIRSSGKKLRDLNIHIFPAKEFSLFQDPGLNRHLEEVMTDLSNHDQQKKIRLSKWDQTLTCGLALINVWDLGLNKIPTYLLSHLAGHLYNSHVWLFLDLLRDAEHLYEVPEIPPNHPDVLRNDKDLIMKWRSRIRYFLSFARLASKKNDTRYKKFCSIIATLRRPTETENKKSRLTEVVHAVSKQLKINELIDIENIYEFQTFDEMRGLESLKTLLNSWITDELKQAQDVPLSYIFLRGMLLGNKKLYIKRSVLQKISEELSMCPDMFQEFCRLFTSFGSIIDVSLIDSKSEWIISQPIQFLNMLDKLFYYNGDDELVTKYGLVTAVTSEQIFGTYSPVFMSFLESFNMAIKLSNKEVDLTLEGSSPIYYIPNVCTNLPDLQCTPVSLHLVQEMNTSLPHFRILFILKFLEYQPHIQIHHAAMESTHINVTTFTSHSNLLFELVYLGDITEFRFPSIHHSHEDMTKICGCVIQACHDVMSKQSSIKYNFAIMCSGDEGSNPCKVQTYRHSLPFISSCKKCSSGLSDKDNAKIAMFNAEIKKNRVPDEQMLNGESFTLEDAANIAERLSHLSPEVAKVVYKEFKSTDDDFEEETGWKLFMRMILDWEKNNKDSKREFVLKLSSIAENLKSDADSLIDLSSNHLRGSYLSRK</sequence>
<accession>A0AAN0JII3</accession>
<protein>
    <recommendedName>
        <fullName evidence="3">Death domain-containing protein</fullName>
    </recommendedName>
</protein>
<organism evidence="1 2">
    <name type="scientific">Amphimedon queenslandica</name>
    <name type="common">Sponge</name>
    <dbReference type="NCBI Taxonomy" id="400682"/>
    <lineage>
        <taxon>Eukaryota</taxon>
        <taxon>Metazoa</taxon>
        <taxon>Porifera</taxon>
        <taxon>Demospongiae</taxon>
        <taxon>Heteroscleromorpha</taxon>
        <taxon>Haplosclerida</taxon>
        <taxon>Niphatidae</taxon>
        <taxon>Amphimedon</taxon>
    </lineage>
</organism>
<keyword evidence="2" id="KW-1185">Reference proteome</keyword>